<comment type="caution">
    <text evidence="1">The sequence shown here is derived from an EMBL/GenBank/DDBJ whole genome shotgun (WGS) entry which is preliminary data.</text>
</comment>
<proteinExistence type="predicted"/>
<dbReference type="EMBL" id="CAUYUJ010012080">
    <property type="protein sequence ID" value="CAK0833218.1"/>
    <property type="molecule type" value="Genomic_DNA"/>
</dbReference>
<organism evidence="1 2">
    <name type="scientific">Prorocentrum cordatum</name>
    <dbReference type="NCBI Taxonomy" id="2364126"/>
    <lineage>
        <taxon>Eukaryota</taxon>
        <taxon>Sar</taxon>
        <taxon>Alveolata</taxon>
        <taxon>Dinophyceae</taxon>
        <taxon>Prorocentrales</taxon>
        <taxon>Prorocentraceae</taxon>
        <taxon>Prorocentrum</taxon>
    </lineage>
</organism>
<evidence type="ECO:0000313" key="2">
    <source>
        <dbReference type="Proteomes" id="UP001189429"/>
    </source>
</evidence>
<reference evidence="1" key="1">
    <citation type="submission" date="2023-10" db="EMBL/GenBank/DDBJ databases">
        <authorList>
            <person name="Chen Y."/>
            <person name="Shah S."/>
            <person name="Dougan E. K."/>
            <person name="Thang M."/>
            <person name="Chan C."/>
        </authorList>
    </citation>
    <scope>NUCLEOTIDE SEQUENCE [LARGE SCALE GENOMIC DNA]</scope>
</reference>
<keyword evidence="2" id="KW-1185">Reference proteome</keyword>
<dbReference type="Proteomes" id="UP001189429">
    <property type="component" value="Unassembled WGS sequence"/>
</dbReference>
<evidence type="ECO:0000313" key="1">
    <source>
        <dbReference type="EMBL" id="CAK0833218.1"/>
    </source>
</evidence>
<evidence type="ECO:0008006" key="3">
    <source>
        <dbReference type="Google" id="ProtNLM"/>
    </source>
</evidence>
<name>A0ABN9SN27_9DINO</name>
<gene>
    <name evidence="1" type="ORF">PCOR1329_LOCUS30987</name>
</gene>
<sequence length="680" mass="75143">MPLGGEPPHKKPRVIDFGRGAHVTAQALSQILDQVRREGVPDASSPSTIQRERQRVAFQDTSFGKLLQLHKVPTTKGGTVEMYLAHPLGFLEAASKFSECYRDTLALDRGRNFITVLLYADEVTPGNPLAEHNDRKVQMCYWSFAELGFPALNAEAAWNTIAAVQATSVDSMDGNMSQVFKYVLRQLFGRADGKPDLRDGVSIAVAGEAAPRLVFGRLGIIVQGERAFKAPMQVMGATAHKVCALCANAVGHRSLLLPDPSNFLVSADEVDISKFRARTASGIRGIQRRLRELAAVPNGKTELEKYETLMGYKYFASNWLQDESLVDDIDVVKAWCWDWMHCYMVNGVYTKEVSELVHRLRQVGLGPDVLDGFLKQWQWPLAHPDAKDLCSQHSDNSPSGNASVFLSPPVVLEKWLRDVALPIVGGADAEVRSGIALCVVVQLLTIVNSGLVGAGQLATAIGRHLALHKAAYGQSLWLPKSHYTIHLPDTLRRHKCLLSVFVQERKHRTVKTMATGRHTTVSYNRGLMEEVTVQHLYQLKMPLTKPSLLNPRPATKRVRSLLCGGSNDIGDDVVIDTSKDAHVHCRVVCVGDVVSFQGASGVEFGSVHFHARFADALWTCIYKWTVVASEPTHVKCRVRCDLELISMLDIIEPCVYWPARTGTICQVLLPPRLKLRALGL</sequence>
<protein>
    <recommendedName>
        <fullName evidence="3">RNA-directed RNA polymerase</fullName>
    </recommendedName>
</protein>
<accession>A0ABN9SN27</accession>